<dbReference type="EMBL" id="JAAWWB010000019">
    <property type="protein sequence ID" value="KAG6759235.1"/>
    <property type="molecule type" value="Genomic_DNA"/>
</dbReference>
<sequence>MRNSCLPEIDNASAMMTLDENPQCSFQILRPAAKKQIGVGSTVTAKSGTIPHKIKVVCLGEPWSFVSVGLSGGFIARGVPSHRLSFPFSLETFTYVLYVEVLLVLVVSGGI</sequence>
<accession>A0A8X7Z975</accession>
<name>A0A8X7Z975_POPTO</name>
<gene>
    <name evidence="1" type="ORF">POTOM_035707</name>
</gene>
<protein>
    <submittedName>
        <fullName evidence="1">Uncharacterized protein</fullName>
    </submittedName>
</protein>
<dbReference type="OrthoDB" id="1930084at2759"/>
<comment type="caution">
    <text evidence="1">The sequence shown here is derived from an EMBL/GenBank/DDBJ whole genome shotgun (WGS) entry which is preliminary data.</text>
</comment>
<keyword evidence="2" id="KW-1185">Reference proteome</keyword>
<reference evidence="1" key="1">
    <citation type="journal article" date="2020" name="bioRxiv">
        <title>Hybrid origin of Populus tomentosa Carr. identified through genome sequencing and phylogenomic analysis.</title>
        <authorList>
            <person name="An X."/>
            <person name="Gao K."/>
            <person name="Chen Z."/>
            <person name="Li J."/>
            <person name="Yang X."/>
            <person name="Yang X."/>
            <person name="Zhou J."/>
            <person name="Guo T."/>
            <person name="Zhao T."/>
            <person name="Huang S."/>
            <person name="Miao D."/>
            <person name="Khan W.U."/>
            <person name="Rao P."/>
            <person name="Ye M."/>
            <person name="Lei B."/>
            <person name="Liao W."/>
            <person name="Wang J."/>
            <person name="Ji L."/>
            <person name="Li Y."/>
            <person name="Guo B."/>
            <person name="Mustafa N.S."/>
            <person name="Li S."/>
            <person name="Yun Q."/>
            <person name="Keller S.R."/>
            <person name="Mao J."/>
            <person name="Zhang R."/>
            <person name="Strauss S.H."/>
        </authorList>
    </citation>
    <scope>NUCLEOTIDE SEQUENCE</scope>
    <source>
        <strain evidence="1">GM15</strain>
        <tissue evidence="1">Leaf</tissue>
    </source>
</reference>
<evidence type="ECO:0000313" key="2">
    <source>
        <dbReference type="Proteomes" id="UP000886885"/>
    </source>
</evidence>
<dbReference type="Proteomes" id="UP000886885">
    <property type="component" value="Chromosome 10A"/>
</dbReference>
<proteinExistence type="predicted"/>
<dbReference type="AlphaFoldDB" id="A0A8X7Z975"/>
<organism evidence="1 2">
    <name type="scientific">Populus tomentosa</name>
    <name type="common">Chinese white poplar</name>
    <dbReference type="NCBI Taxonomy" id="118781"/>
    <lineage>
        <taxon>Eukaryota</taxon>
        <taxon>Viridiplantae</taxon>
        <taxon>Streptophyta</taxon>
        <taxon>Embryophyta</taxon>
        <taxon>Tracheophyta</taxon>
        <taxon>Spermatophyta</taxon>
        <taxon>Magnoliopsida</taxon>
        <taxon>eudicotyledons</taxon>
        <taxon>Gunneridae</taxon>
        <taxon>Pentapetalae</taxon>
        <taxon>rosids</taxon>
        <taxon>fabids</taxon>
        <taxon>Malpighiales</taxon>
        <taxon>Salicaceae</taxon>
        <taxon>Saliceae</taxon>
        <taxon>Populus</taxon>
    </lineage>
</organism>
<evidence type="ECO:0000313" key="1">
    <source>
        <dbReference type="EMBL" id="KAG6759235.1"/>
    </source>
</evidence>